<keyword evidence="1" id="KW-1133">Transmembrane helix</keyword>
<dbReference type="AlphaFoldDB" id="A0A6C0EKS3"/>
<sequence length="657" mass="77246">MFSLIFNYLFYILYLIYESVGFRLVDYLFKKKLKKISTQSQNSSIYIHHNKRLDIVINTLSLDKFENKNIKSINIDTYKLSYYYKTHILLHILNNLEITIDESVEYIDSRVLCELIYSKIENLDHYIVNGLMLTTKLIDFLLKNQKIVIKNVSIKFNKGIILNFNNVVVYKNAGNYKVLIKTILFSASNFNFIKLSNIALVYKKSLYLSISRINIKIIDNLETVFDLIQNFKMLYLKYNTDDEISIVPIISINSLKFNFKNYNNIGFNITGLNIVPNSYLKLTYLWVKNYKKKIISIYGILYKYNKNELFCDKIDLNIYKSTCHKIYLSLNTFIKKKRIPKKHLDLLNEMTDALVNSYILTKTSGGEENRGSDRDSGGNENHVYNSFPENLSDDLSESFIVVKKNTNKLINSYLKKNYIKKTYISVDNLDINLYSNGEIRSKWHLECVEYDVIINDEINIFIKDWTIINNSTKLIENGNKGKNILSIFYTDGKLELQFSTLILNLIIDEFIFIYTIIEKNTSYITKLLYPSYSINYIGQDFFIKYFKLQQINCIVSYYPKKCGYYKFFGNMSELYKNIKYRDISLKLVYISIYYPTDFNDLLKTILREWLVDIKKNQINKIINGTKFNMLINNAPITMTKNAFKSISKSISVLISLI</sequence>
<name>A0A6C0EKS3_9ZZZZ</name>
<organism evidence="2">
    <name type="scientific">viral metagenome</name>
    <dbReference type="NCBI Taxonomy" id="1070528"/>
    <lineage>
        <taxon>unclassified sequences</taxon>
        <taxon>metagenomes</taxon>
        <taxon>organismal metagenomes</taxon>
    </lineage>
</organism>
<evidence type="ECO:0000256" key="1">
    <source>
        <dbReference type="SAM" id="Phobius"/>
    </source>
</evidence>
<evidence type="ECO:0000313" key="2">
    <source>
        <dbReference type="EMBL" id="QHT29261.1"/>
    </source>
</evidence>
<keyword evidence="1" id="KW-0472">Membrane</keyword>
<keyword evidence="1" id="KW-0812">Transmembrane</keyword>
<proteinExistence type="predicted"/>
<feature type="transmembrane region" description="Helical" evidence="1">
    <location>
        <begin position="6"/>
        <end position="25"/>
    </location>
</feature>
<protein>
    <submittedName>
        <fullName evidence="2">Uncharacterized protein</fullName>
    </submittedName>
</protein>
<reference evidence="2" key="1">
    <citation type="journal article" date="2020" name="Nature">
        <title>Giant virus diversity and host interactions through global metagenomics.</title>
        <authorList>
            <person name="Schulz F."/>
            <person name="Roux S."/>
            <person name="Paez-Espino D."/>
            <person name="Jungbluth S."/>
            <person name="Walsh D.A."/>
            <person name="Denef V.J."/>
            <person name="McMahon K.D."/>
            <person name="Konstantinidis K.T."/>
            <person name="Eloe-Fadrosh E.A."/>
            <person name="Kyrpides N.C."/>
            <person name="Woyke T."/>
        </authorList>
    </citation>
    <scope>NUCLEOTIDE SEQUENCE</scope>
    <source>
        <strain evidence="2">GVMAG-M-3300001351-8</strain>
    </source>
</reference>
<accession>A0A6C0EKS3</accession>
<dbReference type="EMBL" id="MN738875">
    <property type="protein sequence ID" value="QHT29261.1"/>
    <property type="molecule type" value="Genomic_DNA"/>
</dbReference>